<comment type="subcellular location">
    <subcellularLocation>
        <location evidence="1">Nucleus</location>
    </subcellularLocation>
</comment>
<evidence type="ECO:0000313" key="4">
    <source>
        <dbReference type="EMBL" id="KAG6634107.1"/>
    </source>
</evidence>
<feature type="domain" description="HTH myb-type" evidence="3">
    <location>
        <begin position="1"/>
        <end position="29"/>
    </location>
</feature>
<dbReference type="PROSITE" id="PS51294">
    <property type="entry name" value="HTH_MYB"/>
    <property type="match status" value="1"/>
</dbReference>
<dbReference type="EMBL" id="CM031820">
    <property type="protein sequence ID" value="KAG6634107.1"/>
    <property type="molecule type" value="Genomic_DNA"/>
</dbReference>
<dbReference type="GO" id="GO:0005634">
    <property type="term" value="C:nucleus"/>
    <property type="evidence" value="ECO:0007669"/>
    <property type="project" value="UniProtKB-SubCell"/>
</dbReference>
<evidence type="ECO:0000256" key="1">
    <source>
        <dbReference type="ARBA" id="ARBA00004123"/>
    </source>
</evidence>
<keyword evidence="2" id="KW-0539">Nucleus</keyword>
<sequence length="29" mass="3304">MDCIRVHGKGKWNRITKMSGLKRGGKSCR</sequence>
<accession>A0A8T1NZA8</accession>
<name>A0A8T1NZA8_CARIL</name>
<protein>
    <recommendedName>
        <fullName evidence="3">HTH myb-type domain-containing protein</fullName>
    </recommendedName>
</protein>
<dbReference type="InterPro" id="IPR017930">
    <property type="entry name" value="Myb_dom"/>
</dbReference>
<comment type="caution">
    <text evidence="4">The sequence shown here is derived from an EMBL/GenBank/DDBJ whole genome shotgun (WGS) entry which is preliminary data.</text>
</comment>
<evidence type="ECO:0000259" key="3">
    <source>
        <dbReference type="PROSITE" id="PS51294"/>
    </source>
</evidence>
<evidence type="ECO:0000256" key="2">
    <source>
        <dbReference type="ARBA" id="ARBA00023242"/>
    </source>
</evidence>
<proteinExistence type="predicted"/>
<gene>
    <name evidence="4" type="ORF">CIPAW_12G096000</name>
</gene>
<dbReference type="AlphaFoldDB" id="A0A8T1NZA8"/>
<keyword evidence="5" id="KW-1185">Reference proteome</keyword>
<reference evidence="4" key="1">
    <citation type="submission" date="2020-12" db="EMBL/GenBank/DDBJ databases">
        <title>WGS assembly of Carya illinoinensis cv. Pawnee.</title>
        <authorList>
            <person name="Platts A."/>
            <person name="Shu S."/>
            <person name="Wright S."/>
            <person name="Barry K."/>
            <person name="Edger P."/>
            <person name="Pires J.C."/>
            <person name="Schmutz J."/>
        </authorList>
    </citation>
    <scope>NUCLEOTIDE SEQUENCE</scope>
    <source>
        <tissue evidence="4">Leaf</tissue>
    </source>
</reference>
<organism evidence="4 5">
    <name type="scientific">Carya illinoinensis</name>
    <name type="common">Pecan</name>
    <dbReference type="NCBI Taxonomy" id="32201"/>
    <lineage>
        <taxon>Eukaryota</taxon>
        <taxon>Viridiplantae</taxon>
        <taxon>Streptophyta</taxon>
        <taxon>Embryophyta</taxon>
        <taxon>Tracheophyta</taxon>
        <taxon>Spermatophyta</taxon>
        <taxon>Magnoliopsida</taxon>
        <taxon>eudicotyledons</taxon>
        <taxon>Gunneridae</taxon>
        <taxon>Pentapetalae</taxon>
        <taxon>rosids</taxon>
        <taxon>fabids</taxon>
        <taxon>Fagales</taxon>
        <taxon>Juglandaceae</taxon>
        <taxon>Carya</taxon>
    </lineage>
</organism>
<evidence type="ECO:0000313" key="5">
    <source>
        <dbReference type="Proteomes" id="UP000811609"/>
    </source>
</evidence>
<dbReference type="Proteomes" id="UP000811609">
    <property type="component" value="Chromosome 12"/>
</dbReference>